<evidence type="ECO:0000313" key="3">
    <source>
        <dbReference type="Proteomes" id="UP000030744"/>
    </source>
</evidence>
<evidence type="ECO:0000256" key="1">
    <source>
        <dbReference type="SAM" id="Phobius"/>
    </source>
</evidence>
<reference evidence="2" key="2">
    <citation type="submission" date="2013-10" db="EMBL/GenBank/DDBJ databases">
        <authorList>
            <person name="Aslett M."/>
        </authorList>
    </citation>
    <scope>NUCLEOTIDE SEQUENCE [LARGE SCALE GENOMIC DNA]</scope>
    <source>
        <strain evidence="2">Houghton</strain>
    </source>
</reference>
<organism evidence="2 3">
    <name type="scientific">Eimeria mitis</name>
    <dbReference type="NCBI Taxonomy" id="44415"/>
    <lineage>
        <taxon>Eukaryota</taxon>
        <taxon>Sar</taxon>
        <taxon>Alveolata</taxon>
        <taxon>Apicomplexa</taxon>
        <taxon>Conoidasida</taxon>
        <taxon>Coccidia</taxon>
        <taxon>Eucoccidiorida</taxon>
        <taxon>Eimeriorina</taxon>
        <taxon>Eimeriidae</taxon>
        <taxon>Eimeria</taxon>
    </lineage>
</organism>
<name>U6JVI8_9EIME</name>
<dbReference type="AlphaFoldDB" id="U6JVI8"/>
<keyword evidence="1" id="KW-0472">Membrane</keyword>
<dbReference type="VEuPathDB" id="ToxoDB:EMH_0088230"/>
<keyword evidence="1" id="KW-1133">Transmembrane helix</keyword>
<sequence>MLGRFLQAKTYRMKIVPSPALQRGSRVYTHTGSCQETSQVCEEYCGRKGGKYNSQNALCECAGLSNVEDVCDDECKERQKSISVEGGNLVVTNEEGSIHSTFSLAALSGRSDVLFGNLTCSEAKCPALLYSVAQDGSTHGYFGVPDELLAVIDERLDSEVAKARAEILSPLTQLRPRLLQAAGQVPSLENPLLCILTGTSVLWILEPGTEPVYPVHVRDSLYNTDTGFDAGEFKKLKTEMESGAQLVLFGHTFTSPGVVVFATNLNLNRIIFIKVVDEEEQCGSIERELPHPATDEFIAALSLEFPESARFGSPDWPALFITFGIVLLIALCLLLLQYQLRTKYWTFAPPLQVDHGNDAKEESGTEAHEPEVANTFTDLDPRVFQAVYCKLLETMTMLREQLEHMGLQQDQLIELELDMAGPLRTSLFPILAEASEKKAWVEVEDAELSEKLVDMKSLMHLRKGAFEEAS</sequence>
<dbReference type="OrthoDB" id="354396at2759"/>
<keyword evidence="1" id="KW-0812">Transmembrane</keyword>
<keyword evidence="3" id="KW-1185">Reference proteome</keyword>
<proteinExistence type="predicted"/>
<reference evidence="2" key="1">
    <citation type="submission" date="2013-10" db="EMBL/GenBank/DDBJ databases">
        <title>Genomic analysis of the causative agents of coccidiosis in chickens.</title>
        <authorList>
            <person name="Reid A.J."/>
            <person name="Blake D."/>
            <person name="Billington K."/>
            <person name="Browne H."/>
            <person name="Dunn M."/>
            <person name="Hung S."/>
            <person name="Kawahara F."/>
            <person name="Miranda-Saavedra D."/>
            <person name="Mourier T."/>
            <person name="Nagra H."/>
            <person name="Otto T.D."/>
            <person name="Rawlings N."/>
            <person name="Sanchez A."/>
            <person name="Sanders M."/>
            <person name="Subramaniam C."/>
            <person name="Tay Y."/>
            <person name="Dear P."/>
            <person name="Doerig C."/>
            <person name="Gruber A."/>
            <person name="Parkinson J."/>
            <person name="Shirley M."/>
            <person name="Wan K.L."/>
            <person name="Berriman M."/>
            <person name="Tomley F."/>
            <person name="Pain A."/>
        </authorList>
    </citation>
    <scope>NUCLEOTIDE SEQUENCE [LARGE SCALE GENOMIC DNA]</scope>
    <source>
        <strain evidence="2">Houghton</strain>
    </source>
</reference>
<dbReference type="Proteomes" id="UP000030744">
    <property type="component" value="Unassembled WGS sequence"/>
</dbReference>
<dbReference type="PANTHER" id="PTHR47236:SF4">
    <property type="entry name" value="GENE 9195-RELATED"/>
    <property type="match status" value="1"/>
</dbReference>
<accession>U6JVI8</accession>
<dbReference type="RefSeq" id="XP_013350111.1">
    <property type="nucleotide sequence ID" value="XM_013494657.1"/>
</dbReference>
<evidence type="ECO:0000313" key="2">
    <source>
        <dbReference type="EMBL" id="CDJ27533.1"/>
    </source>
</evidence>
<dbReference type="EMBL" id="HG679810">
    <property type="protein sequence ID" value="CDJ27533.1"/>
    <property type="molecule type" value="Genomic_DNA"/>
</dbReference>
<gene>
    <name evidence="2" type="ORF">EMH_0088230</name>
</gene>
<protein>
    <submittedName>
        <fullName evidence="2">Uncharacterized protein</fullName>
    </submittedName>
</protein>
<feature type="transmembrane region" description="Helical" evidence="1">
    <location>
        <begin position="316"/>
        <end position="336"/>
    </location>
</feature>
<dbReference type="PANTHER" id="PTHR47236">
    <property type="entry name" value="GENE, 32742-RELATED-RELATED"/>
    <property type="match status" value="1"/>
</dbReference>
<dbReference type="GeneID" id="25383107"/>